<dbReference type="Gene3D" id="3.40.80.10">
    <property type="entry name" value="Peptidoglycan recognition protein-like"/>
    <property type="match status" value="1"/>
</dbReference>
<dbReference type="Gene3D" id="1.10.101.10">
    <property type="entry name" value="PGBD-like superfamily/PGBD"/>
    <property type="match status" value="2"/>
</dbReference>
<dbReference type="InterPro" id="IPR002502">
    <property type="entry name" value="Amidase_domain"/>
</dbReference>
<dbReference type="Proteomes" id="UP000680132">
    <property type="component" value="Unassembled WGS sequence"/>
</dbReference>
<dbReference type="AlphaFoldDB" id="A0A939QSD1"/>
<dbReference type="InterPro" id="IPR036366">
    <property type="entry name" value="PGBDSf"/>
</dbReference>
<evidence type="ECO:0000259" key="1">
    <source>
        <dbReference type="SMART" id="SM00644"/>
    </source>
</evidence>
<dbReference type="SUPFAM" id="SSF47090">
    <property type="entry name" value="PGBD-like"/>
    <property type="match status" value="2"/>
</dbReference>
<organism evidence="2 3">
    <name type="scientific">Microbacterium stercoris</name>
    <dbReference type="NCBI Taxonomy" id="2820289"/>
    <lineage>
        <taxon>Bacteria</taxon>
        <taxon>Bacillati</taxon>
        <taxon>Actinomycetota</taxon>
        <taxon>Actinomycetes</taxon>
        <taxon>Micrococcales</taxon>
        <taxon>Microbacteriaceae</taxon>
        <taxon>Microbacterium</taxon>
    </lineage>
</organism>
<proteinExistence type="predicted"/>
<evidence type="ECO:0000313" key="3">
    <source>
        <dbReference type="Proteomes" id="UP000680132"/>
    </source>
</evidence>
<dbReference type="InterPro" id="IPR036365">
    <property type="entry name" value="PGBD-like_sf"/>
</dbReference>
<accession>A0A939QSD1</accession>
<name>A0A939QSD1_9MICO</name>
<dbReference type="Pfam" id="PF01471">
    <property type="entry name" value="PG_binding_1"/>
    <property type="match status" value="2"/>
</dbReference>
<reference evidence="2" key="1">
    <citation type="submission" date="2021-03" db="EMBL/GenBank/DDBJ databases">
        <title>Microbacterium sp. nov., a novel actinobacterium isolated from cow dung.</title>
        <authorList>
            <person name="Zhang L."/>
        </authorList>
    </citation>
    <scope>NUCLEOTIDE SEQUENCE</scope>
    <source>
        <strain evidence="2">NEAU-LLB</strain>
    </source>
</reference>
<dbReference type="Pfam" id="PF01510">
    <property type="entry name" value="Amidase_2"/>
    <property type="match status" value="1"/>
</dbReference>
<dbReference type="CDD" id="cd06583">
    <property type="entry name" value="PGRP"/>
    <property type="match status" value="1"/>
</dbReference>
<keyword evidence="3" id="KW-1185">Reference proteome</keyword>
<dbReference type="SMART" id="SM00644">
    <property type="entry name" value="Ami_2"/>
    <property type="match status" value="1"/>
</dbReference>
<dbReference type="InterPro" id="IPR036505">
    <property type="entry name" value="Amidase/PGRP_sf"/>
</dbReference>
<gene>
    <name evidence="2" type="ORF">J5V96_09480</name>
</gene>
<sequence length="363" mass="39677">MGIISGAWWTSDHSPRTRKVGGVVLHHAAMVKQPGILVRAALRLFRALANLLGLMQPGGRQVSAHVGIEDGQVVQAVPFDRRAWSLADAYWDSWAVTAECINSSANGWTLSAATHESIAQYVAEMARRFGFYPHRNGNPKTWTVIGHREVYTIHGGSYATACPGGMDLNWITKRAQQILGGKVPAPAALPAAEKPTWAGYPIEDIQKLLGKHGFPTEVDEIYGPDTTRQVRVLQEAYGLEPDGDVGPDTWKVLNGPVKTKTPSKPKPTSSKAPAFPLPEGWYFGPKEGPIQSVSGYYGHRAELKQFMAQMERRGWDFSEHGIDGLYGDELRGNVIAFQEEKGLTVDGLIGPETWAAAWEAPVT</sequence>
<dbReference type="InterPro" id="IPR002477">
    <property type="entry name" value="Peptidoglycan-bd-like"/>
</dbReference>
<dbReference type="GO" id="GO:0009253">
    <property type="term" value="P:peptidoglycan catabolic process"/>
    <property type="evidence" value="ECO:0007669"/>
    <property type="project" value="InterPro"/>
</dbReference>
<dbReference type="EMBL" id="JAGFOA010000003">
    <property type="protein sequence ID" value="MBO3663746.1"/>
    <property type="molecule type" value="Genomic_DNA"/>
</dbReference>
<dbReference type="SUPFAM" id="SSF55846">
    <property type="entry name" value="N-acetylmuramoyl-L-alanine amidase-like"/>
    <property type="match status" value="1"/>
</dbReference>
<feature type="domain" description="N-acetylmuramoyl-L-alanine amidase" evidence="1">
    <location>
        <begin position="10"/>
        <end position="164"/>
    </location>
</feature>
<dbReference type="GO" id="GO:0008745">
    <property type="term" value="F:N-acetylmuramoyl-L-alanine amidase activity"/>
    <property type="evidence" value="ECO:0007669"/>
    <property type="project" value="InterPro"/>
</dbReference>
<protein>
    <submittedName>
        <fullName evidence="2">N-acetylmuramoyl-L-alanine amidase</fullName>
    </submittedName>
</protein>
<evidence type="ECO:0000313" key="2">
    <source>
        <dbReference type="EMBL" id="MBO3663746.1"/>
    </source>
</evidence>
<dbReference type="RefSeq" id="WP_208503141.1">
    <property type="nucleotide sequence ID" value="NZ_JAGFOA010000003.1"/>
</dbReference>
<comment type="caution">
    <text evidence="2">The sequence shown here is derived from an EMBL/GenBank/DDBJ whole genome shotgun (WGS) entry which is preliminary data.</text>
</comment>